<dbReference type="AlphaFoldDB" id="A0A1F5SJ75"/>
<gene>
    <name evidence="1" type="ORF">A2227_06415</name>
</gene>
<organism evidence="1 2">
    <name type="scientific">Candidatus Falkowbacteria bacterium RIFOXYA2_FULL_47_19</name>
    <dbReference type="NCBI Taxonomy" id="1797994"/>
    <lineage>
        <taxon>Bacteria</taxon>
        <taxon>Candidatus Falkowiibacteriota</taxon>
    </lineage>
</organism>
<dbReference type="GO" id="GO:0008168">
    <property type="term" value="F:methyltransferase activity"/>
    <property type="evidence" value="ECO:0007669"/>
    <property type="project" value="UniProtKB-KW"/>
</dbReference>
<evidence type="ECO:0000313" key="2">
    <source>
        <dbReference type="Proteomes" id="UP000178367"/>
    </source>
</evidence>
<dbReference type="CDD" id="cd02440">
    <property type="entry name" value="AdoMet_MTases"/>
    <property type="match status" value="1"/>
</dbReference>
<dbReference type="InterPro" id="IPR029063">
    <property type="entry name" value="SAM-dependent_MTases_sf"/>
</dbReference>
<comment type="caution">
    <text evidence="1">The sequence shown here is derived from an EMBL/GenBank/DDBJ whole genome shotgun (WGS) entry which is preliminary data.</text>
</comment>
<evidence type="ECO:0000313" key="1">
    <source>
        <dbReference type="EMBL" id="OGF26730.1"/>
    </source>
</evidence>
<keyword evidence="1" id="KW-0808">Transferase</keyword>
<protein>
    <submittedName>
        <fullName evidence="1">Methyltransferase type 11</fullName>
    </submittedName>
</protein>
<dbReference type="Proteomes" id="UP000178367">
    <property type="component" value="Unassembled WGS sequence"/>
</dbReference>
<sequence length="216" mass="24704">MCNANCVIFGVKNLNDPEVRGKKVIEVGALDLNGSLRPVVQKLNPVEYIGVDIERGPGVDRICRVEDLVKEFGPESFDLVISNELLEHVKDWRTAIANIKNICRPGGIILITTRSGGFPYHAYPHDYWRYEPEDMKKIFADCEIIALERDPEAPGVFVKIRKPDNFVADNLDDIGLYSMVSGRRKKTVEPKDFYRLHYRKAIIKEKLKNILKSLFE</sequence>
<proteinExistence type="predicted"/>
<keyword evidence="1" id="KW-0489">Methyltransferase</keyword>
<dbReference type="Pfam" id="PF13489">
    <property type="entry name" value="Methyltransf_23"/>
    <property type="match status" value="1"/>
</dbReference>
<dbReference type="EMBL" id="MFGB01000014">
    <property type="protein sequence ID" value="OGF26730.1"/>
    <property type="molecule type" value="Genomic_DNA"/>
</dbReference>
<dbReference type="SUPFAM" id="SSF53335">
    <property type="entry name" value="S-adenosyl-L-methionine-dependent methyltransferases"/>
    <property type="match status" value="1"/>
</dbReference>
<dbReference type="GO" id="GO:0032259">
    <property type="term" value="P:methylation"/>
    <property type="evidence" value="ECO:0007669"/>
    <property type="project" value="UniProtKB-KW"/>
</dbReference>
<dbReference type="Gene3D" id="3.40.50.150">
    <property type="entry name" value="Vaccinia Virus protein VP39"/>
    <property type="match status" value="1"/>
</dbReference>
<accession>A0A1F5SJ75</accession>
<reference evidence="1 2" key="1">
    <citation type="journal article" date="2016" name="Nat. Commun.">
        <title>Thousands of microbial genomes shed light on interconnected biogeochemical processes in an aquifer system.</title>
        <authorList>
            <person name="Anantharaman K."/>
            <person name="Brown C.T."/>
            <person name="Hug L.A."/>
            <person name="Sharon I."/>
            <person name="Castelle C.J."/>
            <person name="Probst A.J."/>
            <person name="Thomas B.C."/>
            <person name="Singh A."/>
            <person name="Wilkins M.J."/>
            <person name="Karaoz U."/>
            <person name="Brodie E.L."/>
            <person name="Williams K.H."/>
            <person name="Hubbard S.S."/>
            <person name="Banfield J.F."/>
        </authorList>
    </citation>
    <scope>NUCLEOTIDE SEQUENCE [LARGE SCALE GENOMIC DNA]</scope>
</reference>
<dbReference type="STRING" id="1797994.A2227_06415"/>
<name>A0A1F5SJ75_9BACT</name>